<protein>
    <recommendedName>
        <fullName evidence="3">YfbU family protein</fullName>
    </recommendedName>
</protein>
<dbReference type="NCBIfam" id="NF003936">
    <property type="entry name" value="PRK05445.1"/>
    <property type="match status" value="1"/>
</dbReference>
<accession>A0A4Q7ISU0</accession>
<evidence type="ECO:0008006" key="3">
    <source>
        <dbReference type="Google" id="ProtNLM"/>
    </source>
</evidence>
<name>A0A4Q7ISU0_9GAMM</name>
<evidence type="ECO:0000313" key="1">
    <source>
        <dbReference type="EMBL" id="RZQ54925.1"/>
    </source>
</evidence>
<evidence type="ECO:0000313" key="2">
    <source>
        <dbReference type="Proteomes" id="UP000291338"/>
    </source>
</evidence>
<dbReference type="EMBL" id="PPSX01000005">
    <property type="protein sequence ID" value="RZQ54925.1"/>
    <property type="molecule type" value="Genomic_DNA"/>
</dbReference>
<comment type="caution">
    <text evidence="1">The sequence shown here is derived from an EMBL/GenBank/DDBJ whole genome shotgun (WGS) entry which is preliminary data.</text>
</comment>
<dbReference type="InterPro" id="IPR023146">
    <property type="entry name" value="YfbU_alpha-helical_sf"/>
</dbReference>
<dbReference type="AlphaFoldDB" id="A0A4Q7ISU0"/>
<gene>
    <name evidence="1" type="ORF">C1E23_01170</name>
</gene>
<proteinExistence type="predicted"/>
<dbReference type="Pfam" id="PF03887">
    <property type="entry name" value="YfbU"/>
    <property type="match status" value="1"/>
</dbReference>
<dbReference type="RefSeq" id="WP_130253816.1">
    <property type="nucleotide sequence ID" value="NZ_PPSX01000005.1"/>
</dbReference>
<organism evidence="1 2">
    <name type="scientific">Pseudoalteromonas phenolica</name>
    <dbReference type="NCBI Taxonomy" id="161398"/>
    <lineage>
        <taxon>Bacteria</taxon>
        <taxon>Pseudomonadati</taxon>
        <taxon>Pseudomonadota</taxon>
        <taxon>Gammaproteobacteria</taxon>
        <taxon>Alteromonadales</taxon>
        <taxon>Pseudoalteromonadaceae</taxon>
        <taxon>Pseudoalteromonas</taxon>
    </lineage>
</organism>
<dbReference type="InterPro" id="IPR005587">
    <property type="entry name" value="UPF0304_YfbU"/>
</dbReference>
<dbReference type="Gene3D" id="1.10.287.680">
    <property type="entry name" value="Helix hairpin bin"/>
    <property type="match status" value="1"/>
</dbReference>
<reference evidence="1 2" key="1">
    <citation type="submission" date="2018-01" db="EMBL/GenBank/DDBJ databases">
        <title>Co-occurrence of chitin degradation, pigmentation and bioactivity in marine Pseudoalteromonas.</title>
        <authorList>
            <person name="Paulsen S."/>
            <person name="Gram L."/>
            <person name="Machado H."/>
        </authorList>
    </citation>
    <scope>NUCLEOTIDE SEQUENCE [LARGE SCALE GENOMIC DNA]</scope>
    <source>
        <strain evidence="1 2">S3898</strain>
    </source>
</reference>
<sequence>MESLDLTLKERLSFINQYLILEKLYPEEAEHYATLRKALQEGYKNHYRDLVYNLSPEMPVEDCKEVLEILSMYRAITWSYMDITGKKEIVHDYQFKGFDGNEEAEQLAYASYFIFDLDRFRELLYDKEYRDFNSHFPTLARYRRMLKVWEEVAGTDIHSKHRLNIEQIEKIVSA</sequence>
<dbReference type="Gene3D" id="1.10.3190.10">
    <property type="entry name" value="yfbu gene product, domain 2"/>
    <property type="match status" value="1"/>
</dbReference>
<dbReference type="Proteomes" id="UP000291338">
    <property type="component" value="Unassembled WGS sequence"/>
</dbReference>
<dbReference type="SUPFAM" id="SSF116960">
    <property type="entry name" value="YfbU-like"/>
    <property type="match status" value="1"/>
</dbReference>
<dbReference type="InterPro" id="IPR023145">
    <property type="entry name" value="YfbU_helix-hairpin_sf"/>
</dbReference>